<comment type="caution">
    <text evidence="3">The sequence shown here is derived from an EMBL/GenBank/DDBJ whole genome shotgun (WGS) entry which is preliminary data.</text>
</comment>
<evidence type="ECO:0000313" key="3">
    <source>
        <dbReference type="EMBL" id="NAY93097.1"/>
    </source>
</evidence>
<protein>
    <submittedName>
        <fullName evidence="3">Glycosyltransferase</fullName>
    </submittedName>
</protein>
<organism evidence="3 4">
    <name type="scientific">Flagellimonas ochracea</name>
    <dbReference type="NCBI Taxonomy" id="2696472"/>
    <lineage>
        <taxon>Bacteria</taxon>
        <taxon>Pseudomonadati</taxon>
        <taxon>Bacteroidota</taxon>
        <taxon>Flavobacteriia</taxon>
        <taxon>Flavobacteriales</taxon>
        <taxon>Flavobacteriaceae</taxon>
        <taxon>Flagellimonas</taxon>
    </lineage>
</organism>
<sequence>MSICLNMIVKNEVDVIERCLGSVKDHIDYWVIVDTGSTDGTQQKIASFLKDIPGELFERPWINFGQNRTEALQLAQDKGDYLLIIDADEILEFEQGFDWPSLTADAYDIKTRLGNLDYYRTQLVANGLNWYYEGVVHEYITTDQDHTKQKLIGATNKPFRDGARSSDPNKYRKDALLLENALLTDPTNTRNVFYLAQSYRDAAEYPQALKYYEKRIEMGGWEEEVWYSLYQIAVISEMQNEDWSYVLQAYLRAFEYRPKRAEPLYRIVLHYRINRQYVLGNLFATNAVNMPIPDDILFVETSIYRYALLMEYAICSYWVGNHEAAIDANNTILYRRNVPANVVQQVIANRKFSLNRIYHKNEAAIPKKNKIIVFVPFYNPGHFLDNCISSLLAQDYDDFEMIFIDDASTDNSHTKVPVSDSRVTLVRNKERMGGGYNIHTCLSQYCKDDDIYAQVDGDDWLACTDALSHINQQYNQYDCEVLYGQFRFANGEYGWSQPFSGKQAFSKLRSSWVCPAIRTFRAFLYHEISRQDPDYSCMKDKDGNWFKEAMDVALIYPIFELAGFDKVRYNDRVLYVYNNENPINIFRINRSQELTNHQEISKKKKFLQYELL</sequence>
<evidence type="ECO:0000313" key="4">
    <source>
        <dbReference type="Proteomes" id="UP000667650"/>
    </source>
</evidence>
<feature type="domain" description="Glycosyltransferase 2-like" evidence="2">
    <location>
        <begin position="373"/>
        <end position="498"/>
    </location>
</feature>
<dbReference type="Gene3D" id="1.25.40.10">
    <property type="entry name" value="Tetratricopeptide repeat domain"/>
    <property type="match status" value="1"/>
</dbReference>
<dbReference type="Pfam" id="PF00535">
    <property type="entry name" value="Glycos_transf_2"/>
    <property type="match status" value="2"/>
</dbReference>
<dbReference type="Gene3D" id="3.90.550.10">
    <property type="entry name" value="Spore Coat Polysaccharide Biosynthesis Protein SpsA, Chain A"/>
    <property type="match status" value="2"/>
</dbReference>
<feature type="domain" description="Glycosyltransferase 2-like" evidence="2">
    <location>
        <begin position="7"/>
        <end position="92"/>
    </location>
</feature>
<dbReference type="PANTHER" id="PTHR43630">
    <property type="entry name" value="POLY-BETA-1,6-N-ACETYL-D-GLUCOSAMINE SYNTHASE"/>
    <property type="match status" value="1"/>
</dbReference>
<dbReference type="PANTHER" id="PTHR43630:SF2">
    <property type="entry name" value="GLYCOSYLTRANSFERASE"/>
    <property type="match status" value="1"/>
</dbReference>
<proteinExistence type="inferred from homology"/>
<evidence type="ECO:0000259" key="2">
    <source>
        <dbReference type="Pfam" id="PF00535"/>
    </source>
</evidence>
<dbReference type="SUPFAM" id="SSF48452">
    <property type="entry name" value="TPR-like"/>
    <property type="match status" value="1"/>
</dbReference>
<dbReference type="Proteomes" id="UP000667650">
    <property type="component" value="Unassembled WGS sequence"/>
</dbReference>
<dbReference type="InterPro" id="IPR011990">
    <property type="entry name" value="TPR-like_helical_dom_sf"/>
</dbReference>
<reference evidence="3" key="1">
    <citation type="submission" date="2020-01" db="EMBL/GenBank/DDBJ databases">
        <title>Muricauda ochracea sp. nov., isolated from a tidal flat of Garorim bay in Korea.</title>
        <authorList>
            <person name="Kim D."/>
            <person name="Yoo Y."/>
            <person name="Kim J.-J."/>
        </authorList>
    </citation>
    <scope>NUCLEOTIDE SEQUENCE</scope>
    <source>
        <strain evidence="3">JGD-17</strain>
    </source>
</reference>
<comment type="similarity">
    <text evidence="1">Belongs to the glycosyltransferase 2 family. WaaE/KdtX subfamily.</text>
</comment>
<accession>A0A964WYP0</accession>
<dbReference type="SUPFAM" id="SSF53448">
    <property type="entry name" value="Nucleotide-diphospho-sugar transferases"/>
    <property type="match status" value="2"/>
</dbReference>
<dbReference type="InterPro" id="IPR001173">
    <property type="entry name" value="Glyco_trans_2-like"/>
</dbReference>
<dbReference type="EMBL" id="JAAABI010000006">
    <property type="protein sequence ID" value="NAY93097.1"/>
    <property type="molecule type" value="Genomic_DNA"/>
</dbReference>
<evidence type="ECO:0000256" key="1">
    <source>
        <dbReference type="ARBA" id="ARBA00038494"/>
    </source>
</evidence>
<gene>
    <name evidence="3" type="ORF">GTQ34_14355</name>
</gene>
<dbReference type="CDD" id="cd00761">
    <property type="entry name" value="Glyco_tranf_GTA_type"/>
    <property type="match status" value="1"/>
</dbReference>
<dbReference type="AlphaFoldDB" id="A0A964WYP0"/>
<dbReference type="RefSeq" id="WP_166524510.1">
    <property type="nucleotide sequence ID" value="NZ_JAAABI010000006.1"/>
</dbReference>
<keyword evidence="4" id="KW-1185">Reference proteome</keyword>
<name>A0A964WYP0_9FLAO</name>
<dbReference type="InterPro" id="IPR029044">
    <property type="entry name" value="Nucleotide-diphossugar_trans"/>
</dbReference>